<evidence type="ECO:0000313" key="3">
    <source>
        <dbReference type="EMBL" id="MFM1726609.1"/>
    </source>
</evidence>
<feature type="signal peptide" evidence="2">
    <location>
        <begin position="1"/>
        <end position="26"/>
    </location>
</feature>
<name>A0ABW9FLZ6_9NOCA</name>
<dbReference type="EMBL" id="JBDLNU010000001">
    <property type="protein sequence ID" value="MFM1726609.1"/>
    <property type="molecule type" value="Genomic_DNA"/>
</dbReference>
<sequence length="168" mass="16844">MSLRKKLAGGVAVAAVALVGTGAATAPTAAANPPPTSSSWSSDWTSSGGSSSTGSLSAGALAAAFDAGLPVVEAFGTQKPPWYSAPTVFYRIVGDRAELSSPSTKFVVLGQRPPETFAVAPGPFGMPGLAGPIATWDPRGVDPNVRWSFVATTCTGDCAGAAFFTYTG</sequence>
<dbReference type="Proteomes" id="UP001629744">
    <property type="component" value="Unassembled WGS sequence"/>
</dbReference>
<organism evidence="3 4">
    <name type="scientific">Prescottella soli</name>
    <dbReference type="NCBI Taxonomy" id="1543852"/>
    <lineage>
        <taxon>Bacteria</taxon>
        <taxon>Bacillati</taxon>
        <taxon>Actinomycetota</taxon>
        <taxon>Actinomycetes</taxon>
        <taxon>Mycobacteriales</taxon>
        <taxon>Nocardiaceae</taxon>
        <taxon>Prescottella</taxon>
    </lineage>
</organism>
<reference evidence="3 4" key="1">
    <citation type="submission" date="2023-11" db="EMBL/GenBank/DDBJ databases">
        <authorList>
            <person name="Val-Calvo J."/>
            <person name="Scortti M."/>
            <person name="Vazquez-Boland J."/>
        </authorList>
    </citation>
    <scope>NUCLEOTIDE SEQUENCE [LARGE SCALE GENOMIC DNA]</scope>
    <source>
        <strain evidence="3 4">DSM 46662</strain>
    </source>
</reference>
<dbReference type="RefSeq" id="WP_348610171.1">
    <property type="nucleotide sequence ID" value="NZ_CP157276.1"/>
</dbReference>
<feature type="region of interest" description="Disordered" evidence="1">
    <location>
        <begin position="26"/>
        <end position="51"/>
    </location>
</feature>
<accession>A0ABW9FLZ6</accession>
<keyword evidence="4" id="KW-1185">Reference proteome</keyword>
<evidence type="ECO:0000313" key="4">
    <source>
        <dbReference type="Proteomes" id="UP001629744"/>
    </source>
</evidence>
<keyword evidence="2" id="KW-0732">Signal</keyword>
<proteinExistence type="predicted"/>
<evidence type="ECO:0000256" key="2">
    <source>
        <dbReference type="SAM" id="SignalP"/>
    </source>
</evidence>
<evidence type="ECO:0000256" key="1">
    <source>
        <dbReference type="SAM" id="MobiDB-lite"/>
    </source>
</evidence>
<gene>
    <name evidence="3" type="ORF">ABEU19_000045</name>
</gene>
<comment type="caution">
    <text evidence="3">The sequence shown here is derived from an EMBL/GenBank/DDBJ whole genome shotgun (WGS) entry which is preliminary data.</text>
</comment>
<protein>
    <submittedName>
        <fullName evidence="3">Uncharacterized protein</fullName>
    </submittedName>
</protein>
<feature type="chain" id="PRO_5045931566" evidence="2">
    <location>
        <begin position="27"/>
        <end position="168"/>
    </location>
</feature>